<evidence type="ECO:0000259" key="2">
    <source>
        <dbReference type="Pfam" id="PF01612"/>
    </source>
</evidence>
<feature type="domain" description="3'-5' exonuclease" evidence="2">
    <location>
        <begin position="15"/>
        <end position="209"/>
    </location>
</feature>
<dbReference type="GO" id="GO:0008408">
    <property type="term" value="F:3'-5' exonuclease activity"/>
    <property type="evidence" value="ECO:0007669"/>
    <property type="project" value="InterPro"/>
</dbReference>
<dbReference type="SUPFAM" id="SSF53098">
    <property type="entry name" value="Ribonuclease H-like"/>
    <property type="match status" value="1"/>
</dbReference>
<dbReference type="PANTHER" id="PTHR43040:SF1">
    <property type="entry name" value="RIBONUCLEASE D"/>
    <property type="match status" value="1"/>
</dbReference>
<dbReference type="Gene3D" id="3.30.420.10">
    <property type="entry name" value="Ribonuclease H-like superfamily/Ribonuclease H"/>
    <property type="match status" value="1"/>
</dbReference>
<evidence type="ECO:0000313" key="4">
    <source>
        <dbReference type="Proteomes" id="UP000799750"/>
    </source>
</evidence>
<dbReference type="PANTHER" id="PTHR43040">
    <property type="entry name" value="RIBONUCLEASE D"/>
    <property type="match status" value="1"/>
</dbReference>
<protein>
    <recommendedName>
        <fullName evidence="2">3'-5' exonuclease domain-containing protein</fullName>
    </recommendedName>
</protein>
<dbReference type="GO" id="GO:0006139">
    <property type="term" value="P:nucleobase-containing compound metabolic process"/>
    <property type="evidence" value="ECO:0007669"/>
    <property type="project" value="InterPro"/>
</dbReference>
<dbReference type="InterPro" id="IPR036397">
    <property type="entry name" value="RNaseH_sf"/>
</dbReference>
<sequence>MASPPAPSTTLIDSTAGVSNLVDQLLTLPTSPPSLYIDLEGVNLCREGTISLVTLLVQATRAPNRVFLIDVQSLGSLAFSTPGKDGMTLKGILESPDIPKVFFDVRNDSDALYAQFNVSLQGIEDVQLMENASRSFGSRKFLSGLAKCIELDSHGLEPQVRQSWRLAKEKGERLFKPANGGSYEVFNARPLSEDIIAYCAGDVQFLPSLRELHWYNLTQPWKVKVDQETKKRVLESQKLDYQPNGRDKALGTWPLEEPVTR</sequence>
<keyword evidence="4" id="KW-1185">Reference proteome</keyword>
<dbReference type="Pfam" id="PF01612">
    <property type="entry name" value="DNA_pol_A_exo1"/>
    <property type="match status" value="1"/>
</dbReference>
<accession>A0A6A6QYE7</accession>
<evidence type="ECO:0000313" key="3">
    <source>
        <dbReference type="EMBL" id="KAF2497286.1"/>
    </source>
</evidence>
<reference evidence="3" key="1">
    <citation type="journal article" date="2020" name="Stud. Mycol.">
        <title>101 Dothideomycetes genomes: a test case for predicting lifestyles and emergence of pathogens.</title>
        <authorList>
            <person name="Haridas S."/>
            <person name="Albert R."/>
            <person name="Binder M."/>
            <person name="Bloem J."/>
            <person name="Labutti K."/>
            <person name="Salamov A."/>
            <person name="Andreopoulos B."/>
            <person name="Baker S."/>
            <person name="Barry K."/>
            <person name="Bills G."/>
            <person name="Bluhm B."/>
            <person name="Cannon C."/>
            <person name="Castanera R."/>
            <person name="Culley D."/>
            <person name="Daum C."/>
            <person name="Ezra D."/>
            <person name="Gonzalez J."/>
            <person name="Henrissat B."/>
            <person name="Kuo A."/>
            <person name="Liang C."/>
            <person name="Lipzen A."/>
            <person name="Lutzoni F."/>
            <person name="Magnuson J."/>
            <person name="Mondo S."/>
            <person name="Nolan M."/>
            <person name="Ohm R."/>
            <person name="Pangilinan J."/>
            <person name="Park H.-J."/>
            <person name="Ramirez L."/>
            <person name="Alfaro M."/>
            <person name="Sun H."/>
            <person name="Tritt A."/>
            <person name="Yoshinaga Y."/>
            <person name="Zwiers L.-H."/>
            <person name="Turgeon B."/>
            <person name="Goodwin S."/>
            <person name="Spatafora J."/>
            <person name="Crous P."/>
            <person name="Grigoriev I."/>
        </authorList>
    </citation>
    <scope>NUCLEOTIDE SEQUENCE</scope>
    <source>
        <strain evidence="3">CBS 269.34</strain>
    </source>
</reference>
<evidence type="ECO:0000256" key="1">
    <source>
        <dbReference type="SAM" id="MobiDB-lite"/>
    </source>
</evidence>
<name>A0A6A6QYE7_9PEZI</name>
<organism evidence="3 4">
    <name type="scientific">Lophium mytilinum</name>
    <dbReference type="NCBI Taxonomy" id="390894"/>
    <lineage>
        <taxon>Eukaryota</taxon>
        <taxon>Fungi</taxon>
        <taxon>Dikarya</taxon>
        <taxon>Ascomycota</taxon>
        <taxon>Pezizomycotina</taxon>
        <taxon>Dothideomycetes</taxon>
        <taxon>Pleosporomycetidae</taxon>
        <taxon>Mytilinidiales</taxon>
        <taxon>Mytilinidiaceae</taxon>
        <taxon>Lophium</taxon>
    </lineage>
</organism>
<dbReference type="InterPro" id="IPR002562">
    <property type="entry name" value="3'-5'_exonuclease_dom"/>
</dbReference>
<dbReference type="OrthoDB" id="26838at2759"/>
<gene>
    <name evidence="3" type="ORF">BU16DRAFT_526305</name>
</gene>
<dbReference type="Proteomes" id="UP000799750">
    <property type="component" value="Unassembled WGS sequence"/>
</dbReference>
<dbReference type="GO" id="GO:0003676">
    <property type="term" value="F:nucleic acid binding"/>
    <property type="evidence" value="ECO:0007669"/>
    <property type="project" value="InterPro"/>
</dbReference>
<dbReference type="InterPro" id="IPR012337">
    <property type="entry name" value="RNaseH-like_sf"/>
</dbReference>
<feature type="region of interest" description="Disordered" evidence="1">
    <location>
        <begin position="242"/>
        <end position="261"/>
    </location>
</feature>
<proteinExistence type="predicted"/>
<dbReference type="AlphaFoldDB" id="A0A6A6QYE7"/>
<dbReference type="EMBL" id="MU004187">
    <property type="protein sequence ID" value="KAF2497286.1"/>
    <property type="molecule type" value="Genomic_DNA"/>
</dbReference>